<dbReference type="PANTHER" id="PTHR24356:SF1">
    <property type="entry name" value="SERINE_THREONINE-PROTEIN KINASE GREATWALL"/>
    <property type="match status" value="1"/>
</dbReference>
<reference evidence="13 14" key="1">
    <citation type="submission" date="2022-12" db="EMBL/GenBank/DDBJ databases">
        <title>Chromosome-level genome of Tegillarca granosa.</title>
        <authorList>
            <person name="Kim J."/>
        </authorList>
    </citation>
    <scope>NUCLEOTIDE SEQUENCE [LARGE SCALE GENOMIC DNA]</scope>
    <source>
        <strain evidence="13">Teg-2019</strain>
        <tissue evidence="13">Adductor muscle</tissue>
    </source>
</reference>
<dbReference type="Gene3D" id="3.30.200.20">
    <property type="entry name" value="Phosphorylase Kinase, domain 1"/>
    <property type="match status" value="1"/>
</dbReference>
<evidence type="ECO:0000313" key="13">
    <source>
        <dbReference type="EMBL" id="KAJ8298658.1"/>
    </source>
</evidence>
<evidence type="ECO:0000313" key="14">
    <source>
        <dbReference type="Proteomes" id="UP001217089"/>
    </source>
</evidence>
<feature type="domain" description="Protein kinase" evidence="12">
    <location>
        <begin position="705"/>
        <end position="990"/>
    </location>
</feature>
<dbReference type="SMART" id="SM00220">
    <property type="entry name" value="S_TKc"/>
    <property type="match status" value="1"/>
</dbReference>
<accession>A0ABQ9DZI0</accession>
<feature type="region of interest" description="Disordered" evidence="11">
    <location>
        <begin position="1"/>
        <end position="78"/>
    </location>
</feature>
<evidence type="ECO:0000256" key="7">
    <source>
        <dbReference type="ARBA" id="ARBA00022840"/>
    </source>
</evidence>
<keyword evidence="3" id="KW-0723">Serine/threonine-protein kinase</keyword>
<dbReference type="Pfam" id="PF00069">
    <property type="entry name" value="Pkinase"/>
    <property type="match status" value="2"/>
</dbReference>
<name>A0ABQ9DZI0_TEGGR</name>
<keyword evidence="6" id="KW-0418">Kinase</keyword>
<feature type="compositionally biased region" description="Polar residues" evidence="11">
    <location>
        <begin position="566"/>
        <end position="581"/>
    </location>
</feature>
<dbReference type="PROSITE" id="PS00108">
    <property type="entry name" value="PROTEIN_KINASE_ST"/>
    <property type="match status" value="1"/>
</dbReference>
<dbReference type="EMBL" id="JARBDR010000921">
    <property type="protein sequence ID" value="KAJ8298658.1"/>
    <property type="molecule type" value="Genomic_DNA"/>
</dbReference>
<evidence type="ECO:0000256" key="5">
    <source>
        <dbReference type="ARBA" id="ARBA00022741"/>
    </source>
</evidence>
<sequence>MALKNGHQVEITMSKENGITESDRSSASNEDESTLPKVSLSNARPPAFSYSREKPTATKTSPGIKYSPGKALGNKQRPGGLWSKKIPLSCIITNNIHGPDPLSQLVQTPPTIEDFQILKPISKGAFGKVFLGCKKQAPEKLYAIKAMKKDDMVTKNLVSQVLAERDALAFTSSPFIVQLYYSLQSPRNVYLVMEYLIGGDVKSLLSVYGYFDEDMSRIYTAEVILALEYLHSHSIIHRDIKPDNMLITSKGHLKLTDFGLSKLGIDLAGKMCHENVSHSPFIQKAEIFRTPGQLLSFKSTLGFNVSSSKRYNNNINSLSHTPASIRKQRIPLNDIGNQSPLAYNNSPLSRGVKNISLRERVMSQSTVAKLTPPVKSLTSTLQDSLNWGTSTASEGSSFYKESTRLSSILCEDKSSHILKLSSLAIPHHQNVFESTGNSSLDMSDSVFESSISISMTSDSFNTSNRIKDHSQCAENGRSCGDVNCNSHLKAPSRQESIMDDTPQMHRSDESVWNSYAARNLRSMRHGSYSEDSDDNDERPNENSKENNSDQNFDRKSSSCMKSSISTEVTDSSQPRNGSDSCDFSYHSDHSDDESVSKNDLKNERLIPRWKGRKRGFDLVEKSPVQKRIFPGHTGLTQEIKLLHMYGDEHRLKRSNSEGTDLRSLAIESEQIKRCSSEKICNNSKYSHVCHKHFGTDVDHFNDFVSLQSDSVTADACGSVCKDTSYKKPLFLRSDSNRQRNISGPLDGITHLDQSDDSPLSSPELKRDNDEKTVETVTSHLMLEKMNCEDNNSEHHVKFEIFKQEQKVTRFNSNPMQHSFERIYSSDSIPQTPEPSRRTMDSFHTPRTPAAVNRRQIPKTPLPHDYNTPGGCKSTRFFGTPGAPRTPAMNALKTPFRTPKSVRRGRHHEEEYRILGTPDYLAPEILRQKPHGAPVDWWALGVCLFEFLTDIPWPDEEEALSENSRNAIEQLLTMDPGQRPHAAETKQMPLFSNMDWDNLLNIEPPFGSELKHIKMH</sequence>
<evidence type="ECO:0000256" key="6">
    <source>
        <dbReference type="ARBA" id="ARBA00022777"/>
    </source>
</evidence>
<feature type="compositionally biased region" description="Basic and acidic residues" evidence="11">
    <location>
        <begin position="537"/>
        <end position="556"/>
    </location>
</feature>
<protein>
    <recommendedName>
        <fullName evidence="2">Serine/threonine-protein kinase greatwall</fullName>
        <ecNumber evidence="1">2.7.11.1</ecNumber>
    </recommendedName>
    <alternativeName>
        <fullName evidence="8">Microtubule-associated serine/threonine-protein kinase-like</fullName>
    </alternativeName>
</protein>
<evidence type="ECO:0000256" key="3">
    <source>
        <dbReference type="ARBA" id="ARBA00022527"/>
    </source>
</evidence>
<evidence type="ECO:0000259" key="12">
    <source>
        <dbReference type="PROSITE" id="PS50011"/>
    </source>
</evidence>
<feature type="region of interest" description="Disordered" evidence="11">
    <location>
        <begin position="825"/>
        <end position="844"/>
    </location>
</feature>
<dbReference type="InterPro" id="IPR050236">
    <property type="entry name" value="Ser_Thr_kinase_AGC"/>
</dbReference>
<comment type="catalytic activity">
    <reaction evidence="9">
        <text>L-threonyl-[protein] + ATP = O-phospho-L-threonyl-[protein] + ADP + H(+)</text>
        <dbReference type="Rhea" id="RHEA:46608"/>
        <dbReference type="Rhea" id="RHEA-COMP:11060"/>
        <dbReference type="Rhea" id="RHEA-COMP:11605"/>
        <dbReference type="ChEBI" id="CHEBI:15378"/>
        <dbReference type="ChEBI" id="CHEBI:30013"/>
        <dbReference type="ChEBI" id="CHEBI:30616"/>
        <dbReference type="ChEBI" id="CHEBI:61977"/>
        <dbReference type="ChEBI" id="CHEBI:456216"/>
        <dbReference type="EC" id="2.7.11.1"/>
    </reaction>
</comment>
<keyword evidence="5" id="KW-0547">Nucleotide-binding</keyword>
<dbReference type="InterPro" id="IPR000719">
    <property type="entry name" value="Prot_kinase_dom"/>
</dbReference>
<evidence type="ECO:0000256" key="1">
    <source>
        <dbReference type="ARBA" id="ARBA00012513"/>
    </source>
</evidence>
<feature type="region of interest" description="Disordered" evidence="11">
    <location>
        <begin position="735"/>
        <end position="770"/>
    </location>
</feature>
<keyword evidence="4" id="KW-0808">Transferase</keyword>
<evidence type="ECO:0000256" key="11">
    <source>
        <dbReference type="SAM" id="MobiDB-lite"/>
    </source>
</evidence>
<organism evidence="13 14">
    <name type="scientific">Tegillarca granosa</name>
    <name type="common">Malaysian cockle</name>
    <name type="synonym">Anadara granosa</name>
    <dbReference type="NCBI Taxonomy" id="220873"/>
    <lineage>
        <taxon>Eukaryota</taxon>
        <taxon>Metazoa</taxon>
        <taxon>Spiralia</taxon>
        <taxon>Lophotrochozoa</taxon>
        <taxon>Mollusca</taxon>
        <taxon>Bivalvia</taxon>
        <taxon>Autobranchia</taxon>
        <taxon>Pteriomorphia</taxon>
        <taxon>Arcoida</taxon>
        <taxon>Arcoidea</taxon>
        <taxon>Arcidae</taxon>
        <taxon>Tegillarca</taxon>
    </lineage>
</organism>
<evidence type="ECO:0000256" key="2">
    <source>
        <dbReference type="ARBA" id="ARBA00022148"/>
    </source>
</evidence>
<dbReference type="PANTHER" id="PTHR24356">
    <property type="entry name" value="SERINE/THREONINE-PROTEIN KINASE"/>
    <property type="match status" value="1"/>
</dbReference>
<dbReference type="Gene3D" id="1.10.510.10">
    <property type="entry name" value="Transferase(Phosphotransferase) domain 1"/>
    <property type="match status" value="2"/>
</dbReference>
<keyword evidence="14" id="KW-1185">Reference proteome</keyword>
<comment type="caution">
    <text evidence="13">The sequence shown here is derived from an EMBL/GenBank/DDBJ whole genome shotgun (WGS) entry which is preliminary data.</text>
</comment>
<gene>
    <name evidence="13" type="ORF">KUTeg_022718</name>
</gene>
<dbReference type="PROSITE" id="PS50011">
    <property type="entry name" value="PROTEIN_KINASE_DOM"/>
    <property type="match status" value="2"/>
</dbReference>
<feature type="compositionally biased region" description="Basic and acidic residues" evidence="11">
    <location>
        <begin position="585"/>
        <end position="599"/>
    </location>
</feature>
<keyword evidence="7" id="KW-0067">ATP-binding</keyword>
<dbReference type="Proteomes" id="UP001217089">
    <property type="component" value="Unassembled WGS sequence"/>
</dbReference>
<proteinExistence type="predicted"/>
<dbReference type="SUPFAM" id="SSF56112">
    <property type="entry name" value="Protein kinase-like (PK-like)"/>
    <property type="match status" value="1"/>
</dbReference>
<feature type="domain" description="Protein kinase" evidence="12">
    <location>
        <begin position="115"/>
        <end position="409"/>
    </location>
</feature>
<evidence type="ECO:0000256" key="10">
    <source>
        <dbReference type="ARBA" id="ARBA00048679"/>
    </source>
</evidence>
<feature type="region of interest" description="Disordered" evidence="11">
    <location>
        <begin position="523"/>
        <end position="599"/>
    </location>
</feature>
<comment type="catalytic activity">
    <reaction evidence="10">
        <text>L-seryl-[protein] + ATP = O-phospho-L-seryl-[protein] + ADP + H(+)</text>
        <dbReference type="Rhea" id="RHEA:17989"/>
        <dbReference type="Rhea" id="RHEA-COMP:9863"/>
        <dbReference type="Rhea" id="RHEA-COMP:11604"/>
        <dbReference type="ChEBI" id="CHEBI:15378"/>
        <dbReference type="ChEBI" id="CHEBI:29999"/>
        <dbReference type="ChEBI" id="CHEBI:30616"/>
        <dbReference type="ChEBI" id="CHEBI:83421"/>
        <dbReference type="ChEBI" id="CHEBI:456216"/>
        <dbReference type="EC" id="2.7.11.1"/>
    </reaction>
</comment>
<evidence type="ECO:0000256" key="9">
    <source>
        <dbReference type="ARBA" id="ARBA00047899"/>
    </source>
</evidence>
<evidence type="ECO:0000256" key="4">
    <source>
        <dbReference type="ARBA" id="ARBA00022679"/>
    </source>
</evidence>
<dbReference type="EC" id="2.7.11.1" evidence="1"/>
<dbReference type="InterPro" id="IPR008271">
    <property type="entry name" value="Ser/Thr_kinase_AS"/>
</dbReference>
<dbReference type="InterPro" id="IPR011009">
    <property type="entry name" value="Kinase-like_dom_sf"/>
</dbReference>
<evidence type="ECO:0000256" key="8">
    <source>
        <dbReference type="ARBA" id="ARBA00033099"/>
    </source>
</evidence>
<feature type="compositionally biased region" description="Polar residues" evidence="11">
    <location>
        <begin position="14"/>
        <end position="28"/>
    </location>
</feature>